<feature type="region of interest" description="Disordered" evidence="1">
    <location>
        <begin position="135"/>
        <end position="158"/>
    </location>
</feature>
<dbReference type="AlphaFoldDB" id="A0AAV9ZDF4"/>
<evidence type="ECO:0000256" key="1">
    <source>
        <dbReference type="SAM" id="MobiDB-lite"/>
    </source>
</evidence>
<protein>
    <submittedName>
        <fullName evidence="2">Uncharacterized protein</fullName>
    </submittedName>
</protein>
<reference evidence="2 3" key="1">
    <citation type="journal article" date="2024" name="J Genomics">
        <title>Draft genome sequencing and assembly of Favolaschia claudopus CIRM-BRFM 2984 isolated from oak limbs.</title>
        <authorList>
            <person name="Navarro D."/>
            <person name="Drula E."/>
            <person name="Chaduli D."/>
            <person name="Cazenave R."/>
            <person name="Ahrendt S."/>
            <person name="Wang J."/>
            <person name="Lipzen A."/>
            <person name="Daum C."/>
            <person name="Barry K."/>
            <person name="Grigoriev I.V."/>
            <person name="Favel A."/>
            <person name="Rosso M.N."/>
            <person name="Martin F."/>
        </authorList>
    </citation>
    <scope>NUCLEOTIDE SEQUENCE [LARGE SCALE GENOMIC DNA]</scope>
    <source>
        <strain evidence="2 3">CIRM-BRFM 2984</strain>
    </source>
</reference>
<evidence type="ECO:0000313" key="3">
    <source>
        <dbReference type="Proteomes" id="UP001362999"/>
    </source>
</evidence>
<name>A0AAV9ZDF4_9AGAR</name>
<organism evidence="2 3">
    <name type="scientific">Favolaschia claudopus</name>
    <dbReference type="NCBI Taxonomy" id="2862362"/>
    <lineage>
        <taxon>Eukaryota</taxon>
        <taxon>Fungi</taxon>
        <taxon>Dikarya</taxon>
        <taxon>Basidiomycota</taxon>
        <taxon>Agaricomycotina</taxon>
        <taxon>Agaricomycetes</taxon>
        <taxon>Agaricomycetidae</taxon>
        <taxon>Agaricales</taxon>
        <taxon>Marasmiineae</taxon>
        <taxon>Mycenaceae</taxon>
        <taxon>Favolaschia</taxon>
    </lineage>
</organism>
<comment type="caution">
    <text evidence="2">The sequence shown here is derived from an EMBL/GenBank/DDBJ whole genome shotgun (WGS) entry which is preliminary data.</text>
</comment>
<gene>
    <name evidence="2" type="ORF">R3P38DRAFT_3377061</name>
</gene>
<accession>A0AAV9ZDF4</accession>
<proteinExistence type="predicted"/>
<dbReference type="EMBL" id="JAWWNJ010000163">
    <property type="protein sequence ID" value="KAK6977912.1"/>
    <property type="molecule type" value="Genomic_DNA"/>
</dbReference>
<sequence length="158" mass="16978">MGVIFSCITGSCPCCIILSPTYLTTPPGIFQCIGDCIMAIVGAIAGCLECIVAVPEERQLYDQGLRDETRRRYNGFPASSRVQVPTSKKSRSPVVYVGQSDSRDIGLVEEDDILSQSAQQYLPWSSEAFGIDPTSVSGISDQPSLPASLVSEPSNVRI</sequence>
<dbReference type="Proteomes" id="UP001362999">
    <property type="component" value="Unassembled WGS sequence"/>
</dbReference>
<keyword evidence="3" id="KW-1185">Reference proteome</keyword>
<evidence type="ECO:0000313" key="2">
    <source>
        <dbReference type="EMBL" id="KAK6977912.1"/>
    </source>
</evidence>